<evidence type="ECO:0000313" key="3">
    <source>
        <dbReference type="EnsemblMetazoa" id="ASIC002570-PA"/>
    </source>
</evidence>
<keyword evidence="1" id="KW-0472">Membrane</keyword>
<name>A0A084VCH6_ANOSI</name>
<dbReference type="EMBL" id="ATLV01010759">
    <property type="status" value="NOT_ANNOTATED_CDS"/>
    <property type="molecule type" value="Genomic_DNA"/>
</dbReference>
<dbReference type="VEuPathDB" id="VectorBase:ASIC002570"/>
<gene>
    <name evidence="2" type="ORF">ZHAS_00002570</name>
</gene>
<reference evidence="3" key="2">
    <citation type="submission" date="2020-05" db="UniProtKB">
        <authorList>
            <consortium name="EnsemblMetazoa"/>
        </authorList>
    </citation>
    <scope>IDENTIFICATION</scope>
</reference>
<feature type="transmembrane region" description="Helical" evidence="1">
    <location>
        <begin position="36"/>
        <end position="55"/>
    </location>
</feature>
<dbReference type="EMBL" id="KE524612">
    <property type="protein sequence ID" value="KFB35670.1"/>
    <property type="molecule type" value="Genomic_DNA"/>
</dbReference>
<keyword evidence="1" id="KW-1133">Transmembrane helix</keyword>
<sequence>MAHGKEEVFRAIVSTATESWRIGDRIMCTKSYTFPFNIPSFVLSAVFYLVFTSLVQRQEDGRFHKEV</sequence>
<accession>A0A084VCH6</accession>
<dbReference type="AlphaFoldDB" id="A0A084VCH6"/>
<evidence type="ECO:0000256" key="1">
    <source>
        <dbReference type="SAM" id="Phobius"/>
    </source>
</evidence>
<protein>
    <submittedName>
        <fullName evidence="2 3">Uncharacterized protein</fullName>
    </submittedName>
</protein>
<proteinExistence type="predicted"/>
<reference evidence="2 4" key="1">
    <citation type="journal article" date="2014" name="BMC Genomics">
        <title>Genome sequence of Anopheles sinensis provides insight into genetics basis of mosquito competence for malaria parasites.</title>
        <authorList>
            <person name="Zhou D."/>
            <person name="Zhang D."/>
            <person name="Ding G."/>
            <person name="Shi L."/>
            <person name="Hou Q."/>
            <person name="Ye Y."/>
            <person name="Xu Y."/>
            <person name="Zhou H."/>
            <person name="Xiong C."/>
            <person name="Li S."/>
            <person name="Yu J."/>
            <person name="Hong S."/>
            <person name="Yu X."/>
            <person name="Zou P."/>
            <person name="Chen C."/>
            <person name="Chang X."/>
            <person name="Wang W."/>
            <person name="Lv Y."/>
            <person name="Sun Y."/>
            <person name="Ma L."/>
            <person name="Shen B."/>
            <person name="Zhu C."/>
        </authorList>
    </citation>
    <scope>NUCLEOTIDE SEQUENCE [LARGE SCALE GENOMIC DNA]</scope>
</reference>
<dbReference type="EnsemblMetazoa" id="ASIC002570-RA">
    <property type="protein sequence ID" value="ASIC002570-PA"/>
    <property type="gene ID" value="ASIC002570"/>
</dbReference>
<evidence type="ECO:0000313" key="2">
    <source>
        <dbReference type="EMBL" id="KFB35670.1"/>
    </source>
</evidence>
<keyword evidence="4" id="KW-1185">Reference proteome</keyword>
<organism evidence="2">
    <name type="scientific">Anopheles sinensis</name>
    <name type="common">Mosquito</name>
    <dbReference type="NCBI Taxonomy" id="74873"/>
    <lineage>
        <taxon>Eukaryota</taxon>
        <taxon>Metazoa</taxon>
        <taxon>Ecdysozoa</taxon>
        <taxon>Arthropoda</taxon>
        <taxon>Hexapoda</taxon>
        <taxon>Insecta</taxon>
        <taxon>Pterygota</taxon>
        <taxon>Neoptera</taxon>
        <taxon>Endopterygota</taxon>
        <taxon>Diptera</taxon>
        <taxon>Nematocera</taxon>
        <taxon>Culicoidea</taxon>
        <taxon>Culicidae</taxon>
        <taxon>Anophelinae</taxon>
        <taxon>Anopheles</taxon>
    </lineage>
</organism>
<evidence type="ECO:0000313" key="4">
    <source>
        <dbReference type="Proteomes" id="UP000030765"/>
    </source>
</evidence>
<dbReference type="Proteomes" id="UP000030765">
    <property type="component" value="Unassembled WGS sequence"/>
</dbReference>
<keyword evidence="1" id="KW-0812">Transmembrane</keyword>